<keyword evidence="2" id="KW-0472">Membrane</keyword>
<gene>
    <name evidence="4" type="ORF">QQF73_07190</name>
</gene>
<keyword evidence="5" id="KW-1185">Reference proteome</keyword>
<comment type="caution">
    <text evidence="4">The sequence shown here is derived from an EMBL/GenBank/DDBJ whole genome shotgun (WGS) entry which is preliminary data.</text>
</comment>
<keyword evidence="2" id="KW-0812">Transmembrane</keyword>
<feature type="transmembrane region" description="Helical" evidence="2">
    <location>
        <begin position="428"/>
        <end position="448"/>
    </location>
</feature>
<dbReference type="Proteomes" id="UP001223547">
    <property type="component" value="Unassembled WGS sequence"/>
</dbReference>
<dbReference type="PANTHER" id="PTHR40940">
    <property type="entry name" value="PROTEIN BATD-RELATED"/>
    <property type="match status" value="1"/>
</dbReference>
<dbReference type="InterPro" id="IPR057699">
    <property type="entry name" value="DUF7939"/>
</dbReference>
<dbReference type="InterPro" id="IPR025738">
    <property type="entry name" value="BatD"/>
</dbReference>
<dbReference type="Pfam" id="PF25607">
    <property type="entry name" value="DUF7939"/>
    <property type="match status" value="1"/>
</dbReference>
<feature type="region of interest" description="Disordered" evidence="1">
    <location>
        <begin position="552"/>
        <end position="576"/>
    </location>
</feature>
<keyword evidence="2" id="KW-1133">Transmembrane helix</keyword>
<evidence type="ECO:0000256" key="1">
    <source>
        <dbReference type="SAM" id="MobiDB-lite"/>
    </source>
</evidence>
<feature type="compositionally biased region" description="Polar residues" evidence="1">
    <location>
        <begin position="392"/>
        <end position="403"/>
    </location>
</feature>
<dbReference type="RefSeq" id="WP_285367748.1">
    <property type="nucleotide sequence ID" value="NZ_JASSQD010000001.1"/>
</dbReference>
<reference evidence="4 5" key="1">
    <citation type="submission" date="2023-05" db="EMBL/GenBank/DDBJ databases">
        <title>Marinobacter albus sp. nov., a marine bacterium isolated from sand in a coastal intertidal zone of huludao.</title>
        <authorList>
            <person name="Deng T."/>
        </authorList>
    </citation>
    <scope>NUCLEOTIDE SEQUENCE [LARGE SCALE GENOMIC DNA]</scope>
    <source>
        <strain evidence="4 5">M216</strain>
    </source>
</reference>
<dbReference type="Pfam" id="PF13584">
    <property type="entry name" value="BatD"/>
    <property type="match status" value="1"/>
</dbReference>
<proteinExistence type="predicted"/>
<organism evidence="4 5">
    <name type="scientific">Marinobacter albus</name>
    <dbReference type="NCBI Taxonomy" id="3030833"/>
    <lineage>
        <taxon>Bacteria</taxon>
        <taxon>Pseudomonadati</taxon>
        <taxon>Pseudomonadota</taxon>
        <taxon>Gammaproteobacteria</taxon>
        <taxon>Pseudomonadales</taxon>
        <taxon>Marinobacteraceae</taxon>
        <taxon>Marinobacter</taxon>
    </lineage>
</organism>
<evidence type="ECO:0000259" key="3">
    <source>
        <dbReference type="Pfam" id="PF25607"/>
    </source>
</evidence>
<feature type="region of interest" description="Disordered" evidence="1">
    <location>
        <begin position="310"/>
        <end position="343"/>
    </location>
</feature>
<name>A0ABT7HBX0_9GAMM</name>
<protein>
    <submittedName>
        <fullName evidence="4">BatD family protein</fullName>
    </submittedName>
</protein>
<feature type="region of interest" description="Disordered" evidence="1">
    <location>
        <begin position="392"/>
        <end position="415"/>
    </location>
</feature>
<evidence type="ECO:0000256" key="2">
    <source>
        <dbReference type="SAM" id="Phobius"/>
    </source>
</evidence>
<evidence type="ECO:0000313" key="5">
    <source>
        <dbReference type="Proteomes" id="UP001223547"/>
    </source>
</evidence>
<dbReference type="PANTHER" id="PTHR40940:SF1">
    <property type="entry name" value="PROTEIN BATD"/>
    <property type="match status" value="1"/>
</dbReference>
<dbReference type="EMBL" id="JASSQD010000001">
    <property type="protein sequence ID" value="MDK9557407.1"/>
    <property type="molecule type" value="Genomic_DNA"/>
</dbReference>
<evidence type="ECO:0000313" key="4">
    <source>
        <dbReference type="EMBL" id="MDK9557407.1"/>
    </source>
</evidence>
<sequence>MVKPLTFPTILLLLLVTLTTSLRAEELKVEPDRTRLYEGEVLTLTITGSMKLDINLSNLFDFDLSELPAPDIEKVEPDFEVIGKNQRYSIRTENSEMIGEITWTYQLAPRRNGTLTIPTLSFRDSTSKPVKIEVVSGHPPDQGTASRNSFIELSADKAEVYVQEQLTLTIRLFFSGNLIRGELSEPQHPNAIIEPLGKQREFSRYRDGVRYRVVERRYALFPQQPGELSLPPIRFEGQARDASGKLIFLRDSEQLYEVPVKEVPAGFTGDIWLPANSLSLDEAGLPPTMQVETGENLTRKITLKAVGLPSEALPPLPDATPEGLRSYPEQPERSTEVTPEGLTSRLSQTSALVPVQSGQLTLPEIRIPWWDTSTDSQRVAVIPAQTLQVAGSPAKVTQPTAPANNEVEPEATESRSDMAAETGNGVGVWQWLSLALAVLWVITMVLWWRARKQDAHPRTDSSGPDSREGTLFEHLIQSARAGSSSTPVLLVQWMNQRFPGHQFHTASEVCDWCADQNLETEIRRLQAHLFSPAAQTPPDWDGVALAQALQRLRREGNEQDSPESGLPPLYPGNLSA</sequence>
<accession>A0ABT7HBX0</accession>
<feature type="domain" description="DUF7939" evidence="3">
    <location>
        <begin position="486"/>
        <end position="554"/>
    </location>
</feature>